<organism evidence="4 5">
    <name type="scientific">Heliorestis acidaminivorans</name>
    <dbReference type="NCBI Taxonomy" id="553427"/>
    <lineage>
        <taxon>Bacteria</taxon>
        <taxon>Bacillati</taxon>
        <taxon>Bacillota</taxon>
        <taxon>Clostridia</taxon>
        <taxon>Eubacteriales</taxon>
        <taxon>Heliobacteriaceae</taxon>
        <taxon>Heliorestis</taxon>
    </lineage>
</organism>
<gene>
    <name evidence="4" type="ORF">F9B85_09960</name>
</gene>
<dbReference type="GO" id="GO:0046872">
    <property type="term" value="F:metal ion binding"/>
    <property type="evidence" value="ECO:0007669"/>
    <property type="project" value="UniProtKB-KW"/>
</dbReference>
<evidence type="ECO:0000256" key="2">
    <source>
        <dbReference type="PIRSR" id="PIRSR607760-1"/>
    </source>
</evidence>
<evidence type="ECO:0000256" key="3">
    <source>
        <dbReference type="PIRSR" id="PIRSR607760-2"/>
    </source>
</evidence>
<reference evidence="4 5" key="1">
    <citation type="submission" date="2019-10" db="EMBL/GenBank/DDBJ databases">
        <title>Whole-genome sequence of the extremophile Heliorestis acidaminivorans DSM 24790.</title>
        <authorList>
            <person name="Kyndt J.A."/>
            <person name="Meyer T.E."/>
        </authorList>
    </citation>
    <scope>NUCLEOTIDE SEQUENCE [LARGE SCALE GENOMIC DNA]</scope>
    <source>
        <strain evidence="4 5">DSM 24790</strain>
    </source>
</reference>
<comment type="cofactor">
    <cofactor evidence="2">
        <name>Mn(2+)</name>
        <dbReference type="ChEBI" id="CHEBI:29035"/>
    </cofactor>
    <text evidence="2">Binds 2 manganese ions per subunit.</text>
</comment>
<feature type="binding site" evidence="2">
    <location>
        <position position="23"/>
    </location>
    <ligand>
        <name>Mn(2+)</name>
        <dbReference type="ChEBI" id="CHEBI:29035"/>
        <label>1</label>
    </ligand>
</feature>
<sequence length="148" mass="16899">MTQRYTMPTKKAKGLLTDIGTEEMAHLEVIATLIYKLTKDVPADKMREAGLGEHYAHHDNALFYTDASGVPWTAAYIQSTGDPITDLHEDMAAEQKARTTYEHLIDLTDDPGVIDALRFLREREVVHFQRFGEALNDVQFRLSHRHVF</sequence>
<feature type="binding site" evidence="2">
    <location>
        <position position="94"/>
    </location>
    <ligand>
        <name>Mn(2+)</name>
        <dbReference type="ChEBI" id="CHEBI:29035"/>
        <label>1</label>
    </ligand>
</feature>
<dbReference type="InterPro" id="IPR012347">
    <property type="entry name" value="Ferritin-like"/>
</dbReference>
<dbReference type="InterPro" id="IPR007760">
    <property type="entry name" value="Mn_catalase"/>
</dbReference>
<feature type="binding site" evidence="3">
    <location>
        <position position="18"/>
    </location>
    <ligand>
        <name>Ca(2+)</name>
        <dbReference type="ChEBI" id="CHEBI:29108"/>
    </ligand>
</feature>
<keyword evidence="5" id="KW-1185">Reference proteome</keyword>
<keyword evidence="2" id="KW-0464">Manganese</keyword>
<comment type="caution">
    <text evidence="4">The sequence shown here is derived from an EMBL/GenBank/DDBJ whole genome shotgun (WGS) entry which is preliminary data.</text>
</comment>
<feature type="binding site" evidence="2">
    <location>
        <position position="26"/>
    </location>
    <ligand>
        <name>Mn(2+)</name>
        <dbReference type="ChEBI" id="CHEBI:29035"/>
        <label>1</label>
    </ligand>
</feature>
<evidence type="ECO:0000313" key="4">
    <source>
        <dbReference type="EMBL" id="KAB2952127.1"/>
    </source>
</evidence>
<protein>
    <submittedName>
        <fullName evidence="4">Manganese catalase family protein</fullName>
    </submittedName>
</protein>
<feature type="binding site" evidence="2">
    <location>
        <position position="127"/>
    </location>
    <ligand>
        <name>Mn(2+)</name>
        <dbReference type="ChEBI" id="CHEBI:29035"/>
        <label>1</label>
    </ligand>
</feature>
<dbReference type="Gene3D" id="1.20.1260.10">
    <property type="match status" value="1"/>
</dbReference>
<proteinExistence type="inferred from homology"/>
<dbReference type="OrthoDB" id="9800585at2"/>
<keyword evidence="3" id="KW-0106">Calcium</keyword>
<comment type="similarity">
    <text evidence="1">Belongs to the manganese catalase family.</text>
</comment>
<evidence type="ECO:0000313" key="5">
    <source>
        <dbReference type="Proteomes" id="UP000468766"/>
    </source>
</evidence>
<dbReference type="SUPFAM" id="SSF47240">
    <property type="entry name" value="Ferritin-like"/>
    <property type="match status" value="1"/>
</dbReference>
<name>A0A6I0EQ33_9FIRM</name>
<dbReference type="InterPro" id="IPR009078">
    <property type="entry name" value="Ferritin-like_SF"/>
</dbReference>
<dbReference type="Pfam" id="PF05067">
    <property type="entry name" value="Mn_catalase"/>
    <property type="match status" value="1"/>
</dbReference>
<dbReference type="AlphaFoldDB" id="A0A6I0EQ33"/>
<dbReference type="EMBL" id="WBXO01000007">
    <property type="protein sequence ID" value="KAB2952127.1"/>
    <property type="molecule type" value="Genomic_DNA"/>
</dbReference>
<evidence type="ECO:0000256" key="1">
    <source>
        <dbReference type="ARBA" id="ARBA00007644"/>
    </source>
</evidence>
<comment type="cofactor">
    <cofactor evidence="3">
        <name>Ca(2+)</name>
        <dbReference type="ChEBI" id="CHEBI:29108"/>
    </cofactor>
    <text evidence="3">Binds 1 Ca(2+) ion per subunit.</text>
</comment>
<keyword evidence="2" id="KW-0479">Metal-binding</keyword>
<accession>A0A6I0EQ33</accession>
<dbReference type="Proteomes" id="UP000468766">
    <property type="component" value="Unassembled WGS sequence"/>
</dbReference>